<accession>A0A0C2A5F9</accession>
<name>A0A0C2A5F9_9BACT</name>
<keyword evidence="3 6" id="KW-1133">Transmembrane helix</keyword>
<evidence type="ECO:0000313" key="10">
    <source>
        <dbReference type="Proteomes" id="UP000031599"/>
    </source>
</evidence>
<feature type="transmembrane region" description="Helical" evidence="6">
    <location>
        <begin position="291"/>
        <end position="310"/>
    </location>
</feature>
<feature type="transmembrane region" description="Helical" evidence="6">
    <location>
        <begin position="330"/>
        <end position="350"/>
    </location>
</feature>
<dbReference type="InterPro" id="IPR003945">
    <property type="entry name" value="NU5C-like"/>
</dbReference>
<dbReference type="GO" id="GO:0042773">
    <property type="term" value="P:ATP synthesis coupled electron transport"/>
    <property type="evidence" value="ECO:0007669"/>
    <property type="project" value="InterPro"/>
</dbReference>
<feature type="transmembrane region" description="Helical" evidence="6">
    <location>
        <begin position="6"/>
        <end position="28"/>
    </location>
</feature>
<feature type="transmembrane region" description="Helical" evidence="6">
    <location>
        <begin position="95"/>
        <end position="115"/>
    </location>
</feature>
<dbReference type="Pfam" id="PF00662">
    <property type="entry name" value="Proton_antipo_N"/>
    <property type="match status" value="1"/>
</dbReference>
<evidence type="ECO:0000256" key="6">
    <source>
        <dbReference type="SAM" id="Phobius"/>
    </source>
</evidence>
<dbReference type="InterPro" id="IPR001750">
    <property type="entry name" value="ND/Mrp_TM"/>
</dbReference>
<dbReference type="PANTHER" id="PTHR42829:SF2">
    <property type="entry name" value="NADH-UBIQUINONE OXIDOREDUCTASE CHAIN 5"/>
    <property type="match status" value="1"/>
</dbReference>
<evidence type="ECO:0000259" key="8">
    <source>
        <dbReference type="Pfam" id="PF00662"/>
    </source>
</evidence>
<dbReference type="Proteomes" id="UP000031599">
    <property type="component" value="Unassembled WGS sequence"/>
</dbReference>
<keyword evidence="4 6" id="KW-0472">Membrane</keyword>
<organism evidence="9 10">
    <name type="scientific">Enhygromyxa salina</name>
    <dbReference type="NCBI Taxonomy" id="215803"/>
    <lineage>
        <taxon>Bacteria</taxon>
        <taxon>Pseudomonadati</taxon>
        <taxon>Myxococcota</taxon>
        <taxon>Polyangia</taxon>
        <taxon>Nannocystales</taxon>
        <taxon>Nannocystaceae</taxon>
        <taxon>Enhygromyxa</taxon>
    </lineage>
</organism>
<evidence type="ECO:0000256" key="4">
    <source>
        <dbReference type="ARBA" id="ARBA00023136"/>
    </source>
</evidence>
<evidence type="ECO:0000256" key="3">
    <source>
        <dbReference type="ARBA" id="ARBA00022989"/>
    </source>
</evidence>
<dbReference type="Pfam" id="PF00361">
    <property type="entry name" value="Proton_antipo_M"/>
    <property type="match status" value="1"/>
</dbReference>
<gene>
    <name evidence="9" type="ORF">DB30_07693</name>
</gene>
<feature type="transmembrane region" description="Helical" evidence="6">
    <location>
        <begin position="127"/>
        <end position="145"/>
    </location>
</feature>
<comment type="caution">
    <text evidence="9">The sequence shown here is derived from an EMBL/GenBank/DDBJ whole genome shotgun (WGS) entry which is preliminary data.</text>
</comment>
<keyword evidence="9" id="KW-0830">Ubiquinone</keyword>
<dbReference type="InterPro" id="IPR001516">
    <property type="entry name" value="Proton_antipo_N"/>
</dbReference>
<dbReference type="GO" id="GO:0016020">
    <property type="term" value="C:membrane"/>
    <property type="evidence" value="ECO:0007669"/>
    <property type="project" value="UniProtKB-SubCell"/>
</dbReference>
<dbReference type="PRINTS" id="PR01434">
    <property type="entry name" value="NADHDHGNASE5"/>
</dbReference>
<evidence type="ECO:0000256" key="2">
    <source>
        <dbReference type="ARBA" id="ARBA00022692"/>
    </source>
</evidence>
<dbReference type="PANTHER" id="PTHR42829">
    <property type="entry name" value="NADH-UBIQUINONE OXIDOREDUCTASE CHAIN 5"/>
    <property type="match status" value="1"/>
</dbReference>
<protein>
    <submittedName>
        <fullName evidence="9">NADH-ubiquinone oxidoreductase chain L</fullName>
    </submittedName>
</protein>
<dbReference type="EMBL" id="JMCC02000009">
    <property type="protein sequence ID" value="KIG18678.1"/>
    <property type="molecule type" value="Genomic_DNA"/>
</dbReference>
<evidence type="ECO:0000256" key="1">
    <source>
        <dbReference type="ARBA" id="ARBA00004127"/>
    </source>
</evidence>
<comment type="subcellular location">
    <subcellularLocation>
        <location evidence="1">Endomembrane system</location>
        <topology evidence="1">Multi-pass membrane protein</topology>
    </subcellularLocation>
    <subcellularLocation>
        <location evidence="5">Membrane</location>
        <topology evidence="5">Multi-pass membrane protein</topology>
    </subcellularLocation>
</comment>
<feature type="transmembrane region" description="Helical" evidence="6">
    <location>
        <begin position="40"/>
        <end position="61"/>
    </location>
</feature>
<feature type="transmembrane region" description="Helical" evidence="6">
    <location>
        <begin position="231"/>
        <end position="253"/>
    </location>
</feature>
<evidence type="ECO:0000313" key="9">
    <source>
        <dbReference type="EMBL" id="KIG18678.1"/>
    </source>
</evidence>
<sequence length="461" mass="49547">MSGVDLSAICMIAVPLAPLLAFAFVAIAELSRTKPLSERVVSGVVMSASVVALAGCVWLAGSLWRSPAAELVVDRGPWFEIGHYRFAARLTIDSLSALMLLLASTLTLVGVRFSVSYMHQDPGFRRFFGLLALFEAGLLLLLEAGTIDLLFMGWELVGLTSTFLIAFFHGREAPVAAGLRAFVTYRCCDVGLLAGAVLLHHHAHASDFDTAFGAGHWPVGTAQLEPHAATLIALLFLLAAMGKAGAFPVGGWLPRAMEGPTPSSGLFYGGLSVAAGAYLLLRVAPLFAESMLARVLLGLVGLATIVHATIVSRVQTDAKTQLTYASATQIGIVFVWIALDLRWLALIHLLGHISLRTFQLLRAPAVLDDRHRRDAALGGQRLHTGQHIERIVPEQERLRLYALARARFEVDSLLDVLVVWPLLSLADGAARLERGVTELLVRPRPGHGSLSGSQLDDEDLA</sequence>
<reference evidence="9 10" key="1">
    <citation type="submission" date="2014-12" db="EMBL/GenBank/DDBJ databases">
        <title>Genome assembly of Enhygromyxa salina DSM 15201.</title>
        <authorList>
            <person name="Sharma G."/>
            <person name="Subramanian S."/>
        </authorList>
    </citation>
    <scope>NUCLEOTIDE SEQUENCE [LARGE SCALE GENOMIC DNA]</scope>
    <source>
        <strain evidence="9 10">DSM 15201</strain>
    </source>
</reference>
<feature type="transmembrane region" description="Helical" evidence="6">
    <location>
        <begin position="265"/>
        <end position="284"/>
    </location>
</feature>
<evidence type="ECO:0000259" key="7">
    <source>
        <dbReference type="Pfam" id="PF00361"/>
    </source>
</evidence>
<evidence type="ECO:0000256" key="5">
    <source>
        <dbReference type="RuleBase" id="RU000320"/>
    </source>
</evidence>
<dbReference type="GO" id="GO:0015990">
    <property type="term" value="P:electron transport coupled proton transport"/>
    <property type="evidence" value="ECO:0007669"/>
    <property type="project" value="TreeGrafter"/>
</dbReference>
<dbReference type="AlphaFoldDB" id="A0A0C2A5F9"/>
<proteinExistence type="predicted"/>
<dbReference type="RefSeq" id="WP_052546722.1">
    <property type="nucleotide sequence ID" value="NZ_JMCC02000009.1"/>
</dbReference>
<feature type="domain" description="NADH:quinone oxidoreductase/Mrp antiporter transmembrane" evidence="7">
    <location>
        <begin position="149"/>
        <end position="371"/>
    </location>
</feature>
<dbReference type="GO" id="GO:0003954">
    <property type="term" value="F:NADH dehydrogenase activity"/>
    <property type="evidence" value="ECO:0007669"/>
    <property type="project" value="TreeGrafter"/>
</dbReference>
<keyword evidence="2 5" id="KW-0812">Transmembrane</keyword>
<feature type="domain" description="NADH-Ubiquinone oxidoreductase (complex I) chain 5 N-terminal" evidence="8">
    <location>
        <begin position="78"/>
        <end position="128"/>
    </location>
</feature>
<feature type="transmembrane region" description="Helical" evidence="6">
    <location>
        <begin position="151"/>
        <end position="170"/>
    </location>
</feature>
<dbReference type="GO" id="GO:0008137">
    <property type="term" value="F:NADH dehydrogenase (ubiquinone) activity"/>
    <property type="evidence" value="ECO:0007669"/>
    <property type="project" value="InterPro"/>
</dbReference>
<dbReference type="GO" id="GO:0012505">
    <property type="term" value="C:endomembrane system"/>
    <property type="evidence" value="ECO:0007669"/>
    <property type="project" value="UniProtKB-SubCell"/>
</dbReference>